<dbReference type="PANTHER" id="PTHR30313">
    <property type="entry name" value="DNA PRIMASE"/>
    <property type="match status" value="1"/>
</dbReference>
<dbReference type="SMART" id="SM00400">
    <property type="entry name" value="ZnF_CHCC"/>
    <property type="match status" value="1"/>
</dbReference>
<dbReference type="GO" id="GO:0008270">
    <property type="term" value="F:zinc ion binding"/>
    <property type="evidence" value="ECO:0007669"/>
    <property type="project" value="UniProtKB-UniRule"/>
</dbReference>
<reference evidence="15 16" key="1">
    <citation type="submission" date="2017-07" db="EMBL/GenBank/DDBJ databases">
        <title>Sandarakinorhabdus cyanobacteriorum sp. nov., a novel bacterium isolated from cyanobacterial aggregates in a eutrophic lake.</title>
        <authorList>
            <person name="Cai H."/>
        </authorList>
    </citation>
    <scope>NUCLEOTIDE SEQUENCE [LARGE SCALE GENOMIC DNA]</scope>
    <source>
        <strain evidence="15 16">TH057</strain>
    </source>
</reference>
<evidence type="ECO:0000256" key="4">
    <source>
        <dbReference type="ARBA" id="ARBA00022695"/>
    </source>
</evidence>
<comment type="catalytic activity">
    <reaction evidence="12">
        <text>ssDNA + n NTP = ssDNA/pppN(pN)n-1 hybrid + (n-1) diphosphate.</text>
        <dbReference type="EC" id="2.7.7.101"/>
    </reaction>
</comment>
<dbReference type="FunFam" id="3.90.580.10:FF:000001">
    <property type="entry name" value="DNA primase"/>
    <property type="match status" value="1"/>
</dbReference>
<dbReference type="GO" id="GO:0000428">
    <property type="term" value="C:DNA-directed RNA polymerase complex"/>
    <property type="evidence" value="ECO:0007669"/>
    <property type="project" value="UniProtKB-KW"/>
</dbReference>
<dbReference type="SUPFAM" id="SSF57783">
    <property type="entry name" value="Zinc beta-ribbon"/>
    <property type="match status" value="1"/>
</dbReference>
<dbReference type="OrthoDB" id="9803773at2"/>
<evidence type="ECO:0000256" key="2">
    <source>
        <dbReference type="ARBA" id="ARBA00022515"/>
    </source>
</evidence>
<dbReference type="CDD" id="cd03364">
    <property type="entry name" value="TOPRIM_DnaG_primases"/>
    <property type="match status" value="1"/>
</dbReference>
<keyword evidence="6 12" id="KW-0479">Metal-binding</keyword>
<evidence type="ECO:0000313" key="15">
    <source>
        <dbReference type="EMBL" id="OYQ32193.1"/>
    </source>
</evidence>
<comment type="cofactor">
    <cofactor evidence="12 13">
        <name>Zn(2+)</name>
        <dbReference type="ChEBI" id="CHEBI:29105"/>
    </cofactor>
    <text evidence="12 13">Binds 1 zinc ion per monomer.</text>
</comment>
<dbReference type="RefSeq" id="WP_094472791.1">
    <property type="nucleotide sequence ID" value="NZ_NOXT01000080.1"/>
</dbReference>
<dbReference type="GO" id="GO:1990077">
    <property type="term" value="C:primosome complex"/>
    <property type="evidence" value="ECO:0007669"/>
    <property type="project" value="UniProtKB-KW"/>
</dbReference>
<dbReference type="EC" id="2.7.7.101" evidence="12"/>
<dbReference type="InterPro" id="IPR002694">
    <property type="entry name" value="Znf_CHC2"/>
</dbReference>
<evidence type="ECO:0000256" key="1">
    <source>
        <dbReference type="ARBA" id="ARBA00022478"/>
    </source>
</evidence>
<dbReference type="GO" id="GO:0006269">
    <property type="term" value="P:DNA replication, synthesis of primer"/>
    <property type="evidence" value="ECO:0007669"/>
    <property type="project" value="UniProtKB-UniRule"/>
</dbReference>
<evidence type="ECO:0000256" key="8">
    <source>
        <dbReference type="ARBA" id="ARBA00022833"/>
    </source>
</evidence>
<dbReference type="NCBIfam" id="TIGR01391">
    <property type="entry name" value="dnaG"/>
    <property type="match status" value="1"/>
</dbReference>
<dbReference type="SUPFAM" id="SSF56731">
    <property type="entry name" value="DNA primase core"/>
    <property type="match status" value="1"/>
</dbReference>
<keyword evidence="10 12" id="KW-0238">DNA-binding</keyword>
<evidence type="ECO:0000256" key="3">
    <source>
        <dbReference type="ARBA" id="ARBA00022679"/>
    </source>
</evidence>
<comment type="caution">
    <text evidence="15">The sequence shown here is derived from an EMBL/GenBank/DDBJ whole genome shotgun (WGS) entry which is preliminary data.</text>
</comment>
<dbReference type="InterPro" id="IPR037068">
    <property type="entry name" value="DNA_primase_core_N_sf"/>
</dbReference>
<dbReference type="Gene3D" id="3.90.980.10">
    <property type="entry name" value="DNA primase, catalytic core, N-terminal domain"/>
    <property type="match status" value="1"/>
</dbReference>
<dbReference type="InterPro" id="IPR034151">
    <property type="entry name" value="TOPRIM_DnaG_bac"/>
</dbReference>
<organism evidence="15 16">
    <name type="scientific">Sandarakinorhabdus cyanobacteriorum</name>
    <dbReference type="NCBI Taxonomy" id="1981098"/>
    <lineage>
        <taxon>Bacteria</taxon>
        <taxon>Pseudomonadati</taxon>
        <taxon>Pseudomonadota</taxon>
        <taxon>Alphaproteobacteria</taxon>
        <taxon>Sphingomonadales</taxon>
        <taxon>Sphingosinicellaceae</taxon>
        <taxon>Sandarakinorhabdus</taxon>
    </lineage>
</organism>
<evidence type="ECO:0000256" key="10">
    <source>
        <dbReference type="ARBA" id="ARBA00023125"/>
    </source>
</evidence>
<dbReference type="HAMAP" id="MF_00974">
    <property type="entry name" value="DNA_primase_DnaG"/>
    <property type="match status" value="1"/>
</dbReference>
<evidence type="ECO:0000256" key="13">
    <source>
        <dbReference type="PIRSR" id="PIRSR002811-1"/>
    </source>
</evidence>
<keyword evidence="11 12" id="KW-0804">Transcription</keyword>
<keyword evidence="3 12" id="KW-0808">Transferase</keyword>
<comment type="similarity">
    <text evidence="12">Belongs to the DnaG primase family.</text>
</comment>
<evidence type="ECO:0000256" key="5">
    <source>
        <dbReference type="ARBA" id="ARBA00022705"/>
    </source>
</evidence>
<evidence type="ECO:0000256" key="9">
    <source>
        <dbReference type="ARBA" id="ARBA00022842"/>
    </source>
</evidence>
<dbReference type="SMART" id="SM00493">
    <property type="entry name" value="TOPRIM"/>
    <property type="match status" value="1"/>
</dbReference>
<evidence type="ECO:0000256" key="12">
    <source>
        <dbReference type="HAMAP-Rule" id="MF_00974"/>
    </source>
</evidence>
<keyword evidence="4 12" id="KW-0548">Nucleotidyltransferase</keyword>
<dbReference type="GO" id="GO:0003677">
    <property type="term" value="F:DNA binding"/>
    <property type="evidence" value="ECO:0007669"/>
    <property type="project" value="UniProtKB-KW"/>
</dbReference>
<dbReference type="FunFam" id="3.40.1360.10:FF:000002">
    <property type="entry name" value="DNA primase"/>
    <property type="match status" value="1"/>
</dbReference>
<keyword evidence="8 12" id="KW-0862">Zinc</keyword>
<evidence type="ECO:0000256" key="7">
    <source>
        <dbReference type="ARBA" id="ARBA00022771"/>
    </source>
</evidence>
<dbReference type="PROSITE" id="PS50880">
    <property type="entry name" value="TOPRIM"/>
    <property type="match status" value="1"/>
</dbReference>
<dbReference type="Pfam" id="PF13662">
    <property type="entry name" value="Toprim_4"/>
    <property type="match status" value="1"/>
</dbReference>
<dbReference type="InterPro" id="IPR006295">
    <property type="entry name" value="DNA_primase_DnaG"/>
</dbReference>
<evidence type="ECO:0000256" key="11">
    <source>
        <dbReference type="ARBA" id="ARBA00023163"/>
    </source>
</evidence>
<feature type="zinc finger region" description="CHC2-type" evidence="12 13">
    <location>
        <begin position="38"/>
        <end position="62"/>
    </location>
</feature>
<keyword evidence="9" id="KW-0460">Magnesium</keyword>
<keyword evidence="5 12" id="KW-0235">DNA replication</keyword>
<dbReference type="InterPro" id="IPR030846">
    <property type="entry name" value="DnaG_bac"/>
</dbReference>
<evidence type="ECO:0000256" key="6">
    <source>
        <dbReference type="ARBA" id="ARBA00022723"/>
    </source>
</evidence>
<dbReference type="InterPro" id="IPR050219">
    <property type="entry name" value="DnaG_primase"/>
</dbReference>
<accession>A0A255YSL8</accession>
<dbReference type="PANTHER" id="PTHR30313:SF2">
    <property type="entry name" value="DNA PRIMASE"/>
    <property type="match status" value="1"/>
</dbReference>
<protein>
    <recommendedName>
        <fullName evidence="12">DNA primase</fullName>
        <ecNumber evidence="12">2.7.7.101</ecNumber>
    </recommendedName>
</protein>
<dbReference type="EMBL" id="NOXT01000080">
    <property type="protein sequence ID" value="OYQ32193.1"/>
    <property type="molecule type" value="Genomic_DNA"/>
</dbReference>
<keyword evidence="1 12" id="KW-0240">DNA-directed RNA polymerase</keyword>
<keyword evidence="2 12" id="KW-0639">Primosome</keyword>
<dbReference type="Gene3D" id="3.40.1360.10">
    <property type="match status" value="1"/>
</dbReference>
<dbReference type="InterPro" id="IPR013264">
    <property type="entry name" value="DNAG_N"/>
</dbReference>
<dbReference type="Pfam" id="PF01807">
    <property type="entry name" value="Zn_ribbon_DnaG"/>
    <property type="match status" value="1"/>
</dbReference>
<proteinExistence type="inferred from homology"/>
<dbReference type="Pfam" id="PF08275">
    <property type="entry name" value="DNAG_N"/>
    <property type="match status" value="1"/>
</dbReference>
<dbReference type="InterPro" id="IPR036977">
    <property type="entry name" value="DNA_primase_Znf_CHC2"/>
</dbReference>
<dbReference type="Proteomes" id="UP000216991">
    <property type="component" value="Unassembled WGS sequence"/>
</dbReference>
<keyword evidence="7 12" id="KW-0863">Zinc-finger</keyword>
<sequence>MTLSPAFLDELRARVPISPLVARRVKLVRAGREMKGCCPFHNEKTPSFYVNDDKGFYHCFGCGAHGDVIRFLTDGMGLPFMEAVKQLAAEAGMEVPAPSPEARAKAEVADSLVELTARAAAWFQAQLAGDKGAAARAYLDRRGLKAETVKAFALGFSLDSRTALRGHLKDATADKLLEAGLIGKADDGEHFDRFRGRLMFPIRDARGRVVGFGGRALGDVQPKYLNSADGPLFDKGRLLYNLDQAGPVARKSGRLIVVEGYMDVIGLAQAGIAEAVAPLGTAMTEQQLALAWRLVDVPTLCFDGDAAGSRAATRAALRALPLLKPGKSLSIATLPQGQDPDDICRSGGAPAFEAVLAGAVPLIDHVWTSETAGLETATPERRAQARARLREAAASIADPDVRSLYQAEFSQRFEAAFMALPQRPAWTPRKPGEKWQAPIPPASAALKALASRRRDPLVTALIAGLLLRPALADEHGDALAALRPDDGDDAAVLAALLAATARDPALEKPALHAQLAEQGLGMAVQQLLAGNGLVFSFVRDRADLAEAAADFAIAVQQATARQGLVRALAEVTMRFQSSLDEADYETQQALRRDIEALDAAMMRLAESRREG</sequence>
<evidence type="ECO:0000313" key="16">
    <source>
        <dbReference type="Proteomes" id="UP000216991"/>
    </source>
</evidence>
<dbReference type="GO" id="GO:0005737">
    <property type="term" value="C:cytoplasm"/>
    <property type="evidence" value="ECO:0007669"/>
    <property type="project" value="TreeGrafter"/>
</dbReference>
<dbReference type="AlphaFoldDB" id="A0A255YSL8"/>
<keyword evidence="16" id="KW-1185">Reference proteome</keyword>
<comment type="domain">
    <text evidence="12">Contains an N-terminal zinc-binding domain, a central core domain that contains the primase activity, and a C-terminal DnaB-binding domain.</text>
</comment>
<name>A0A255YSL8_9SPHN</name>
<comment type="subunit">
    <text evidence="12">Monomer. Interacts with DnaB.</text>
</comment>
<feature type="domain" description="Toprim" evidence="14">
    <location>
        <begin position="253"/>
        <end position="335"/>
    </location>
</feature>
<gene>
    <name evidence="12" type="primary">dnaG</name>
    <name evidence="15" type="ORF">CHU93_03555</name>
</gene>
<dbReference type="InterPro" id="IPR006171">
    <property type="entry name" value="TOPRIM_dom"/>
</dbReference>
<dbReference type="Gene3D" id="3.90.580.10">
    <property type="entry name" value="Zinc finger, CHC2-type domain"/>
    <property type="match status" value="1"/>
</dbReference>
<evidence type="ECO:0000259" key="14">
    <source>
        <dbReference type="PROSITE" id="PS50880"/>
    </source>
</evidence>
<comment type="function">
    <text evidence="12">RNA polymerase that catalyzes the synthesis of short RNA molecules used as primers for DNA polymerase during DNA replication.</text>
</comment>
<dbReference type="GO" id="GO:0003899">
    <property type="term" value="F:DNA-directed RNA polymerase activity"/>
    <property type="evidence" value="ECO:0007669"/>
    <property type="project" value="UniProtKB-UniRule"/>
</dbReference>